<dbReference type="Pfam" id="PF13589">
    <property type="entry name" value="HATPase_c_3"/>
    <property type="match status" value="1"/>
</dbReference>
<dbReference type="STRING" id="336831.WG68_10370"/>
<dbReference type="Proteomes" id="UP000034228">
    <property type="component" value="Unassembled WGS sequence"/>
</dbReference>
<evidence type="ECO:0008006" key="3">
    <source>
        <dbReference type="Google" id="ProtNLM"/>
    </source>
</evidence>
<gene>
    <name evidence="1" type="ORF">WG68_10370</name>
</gene>
<name>A0A0M2V4F7_9GAMM</name>
<evidence type="ECO:0000313" key="2">
    <source>
        <dbReference type="Proteomes" id="UP000034228"/>
    </source>
</evidence>
<proteinExistence type="predicted"/>
<sequence length="645" mass="73574">MSSFDERFFEDYVGPKMATDPITAVVELIANSWDAGARNVYIDWPISGKESFSLADDGHGLTAFDFSNRWTQLSYNRLRGQGESVEIPTDNSIKNNRIAYGRNGKGRFSAFCFTEQEYFVETKRDLEHNCFAVRMSSGEQPFKYNKVNLPRPSKLIHQHHGTTVFVNSLKHIGITEGKVRSEIGLRFLTDPDFKVKLNGKTIKFNDIDKSKVKELSFEFSGNTVIIKAIQTDKSDKTTQQHGIAWHANGRLVGQCSWNGFRNDSILDGRTSFAKSYTFIVDATLLVEAIKSDWSGFETTDYALNFYDLVKSTISEYLQGFSRAHRIETTRRLRDNNRVTLDKVGLIGNSRWNSFIEKVQEMCPRINDQELDAVACILANLEASTYQYSLVHKLKEFTSNQLDDFKVLLDEWNLSSAKAVLDEVKSRLTLVEAIREKVRNTNTLEVQELQPLFKKGLWIFGPEFESIEYSSNEGMTRVIVDLFKLEKSGSRNRPDFIILKDSTVSLHGCYEYDDSGFEIGVKKVIIVELKKPGIPLGDKEKAQCWKYAKELYSVGAVLQTAKIECYLLGDQIEEGESGVDTKRDGDVRIVPMVYSTVLKRAESRLLNLHKKIKNAPFLEQQEIEDFLAKNTVKIYKQMTMNIDKIV</sequence>
<comment type="caution">
    <text evidence="1">The sequence shown here is derived from an EMBL/GenBank/DDBJ whole genome shotgun (WGS) entry which is preliminary data.</text>
</comment>
<dbReference type="InterPro" id="IPR036890">
    <property type="entry name" value="HATPase_C_sf"/>
</dbReference>
<dbReference type="EMBL" id="LAHO01000009">
    <property type="protein sequence ID" value="KKO45526.1"/>
    <property type="molecule type" value="Genomic_DNA"/>
</dbReference>
<keyword evidence="2" id="KW-1185">Reference proteome</keyword>
<dbReference type="AlphaFoldDB" id="A0A0M2V4F7"/>
<accession>A0A0M2V4F7</accession>
<dbReference type="Gene3D" id="3.30.565.10">
    <property type="entry name" value="Histidine kinase-like ATPase, C-terminal domain"/>
    <property type="match status" value="1"/>
</dbReference>
<dbReference type="PATRIC" id="fig|336831.14.peg.956"/>
<evidence type="ECO:0000313" key="1">
    <source>
        <dbReference type="EMBL" id="KKO45526.1"/>
    </source>
</evidence>
<reference evidence="1 2" key="1">
    <citation type="submission" date="2015-03" db="EMBL/GenBank/DDBJ databases">
        <title>Draft genome sequences of two protease-producing strains of Arsukibacterium isolated from two cold and alkaline environments.</title>
        <authorList>
            <person name="Lylloff J.E."/>
            <person name="Skov L.B."/>
            <person name="Jepsen M."/>
            <person name="Hallin P.F."/>
            <person name="Sorensen S.J."/>
            <person name="Stougaard P."/>
            <person name="Glaring M.A."/>
        </authorList>
    </citation>
    <scope>NUCLEOTIDE SEQUENCE [LARGE SCALE GENOMIC DNA]</scope>
    <source>
        <strain evidence="1 2">GCM72</strain>
    </source>
</reference>
<protein>
    <recommendedName>
        <fullName evidence="3">DNA mismatch repair protein</fullName>
    </recommendedName>
</protein>
<organism evidence="1 2">
    <name type="scientific">Arsukibacterium ikkense</name>
    <dbReference type="NCBI Taxonomy" id="336831"/>
    <lineage>
        <taxon>Bacteria</taxon>
        <taxon>Pseudomonadati</taxon>
        <taxon>Pseudomonadota</taxon>
        <taxon>Gammaproteobacteria</taxon>
        <taxon>Chromatiales</taxon>
        <taxon>Chromatiaceae</taxon>
        <taxon>Arsukibacterium</taxon>
    </lineage>
</organism>
<dbReference type="SUPFAM" id="SSF55874">
    <property type="entry name" value="ATPase domain of HSP90 chaperone/DNA topoisomerase II/histidine kinase"/>
    <property type="match status" value="1"/>
</dbReference>